<feature type="region of interest" description="Disordered" evidence="1">
    <location>
        <begin position="1"/>
        <end position="164"/>
    </location>
</feature>
<accession>A0AAN7HIT7</accession>
<proteinExistence type="predicted"/>
<keyword evidence="3" id="KW-1185">Reference proteome</keyword>
<reference evidence="2" key="2">
    <citation type="submission" date="2023-05" db="EMBL/GenBank/DDBJ databases">
        <authorList>
            <consortium name="Lawrence Berkeley National Laboratory"/>
            <person name="Steindorff A."/>
            <person name="Hensen N."/>
            <person name="Bonometti L."/>
            <person name="Westerberg I."/>
            <person name="Brannstrom I.O."/>
            <person name="Guillou S."/>
            <person name="Cros-Aarteil S."/>
            <person name="Calhoun S."/>
            <person name="Haridas S."/>
            <person name="Kuo A."/>
            <person name="Mondo S."/>
            <person name="Pangilinan J."/>
            <person name="Riley R."/>
            <person name="Labutti K."/>
            <person name="Andreopoulos B."/>
            <person name="Lipzen A."/>
            <person name="Chen C."/>
            <person name="Yanf M."/>
            <person name="Daum C."/>
            <person name="Ng V."/>
            <person name="Clum A."/>
            <person name="Ohm R."/>
            <person name="Martin F."/>
            <person name="Silar P."/>
            <person name="Natvig D."/>
            <person name="Lalanne C."/>
            <person name="Gautier V."/>
            <person name="Ament-Velasquez S.L."/>
            <person name="Kruys A."/>
            <person name="Hutchinson M.I."/>
            <person name="Powell A.J."/>
            <person name="Barry K."/>
            <person name="Miller A.N."/>
            <person name="Grigoriev I.V."/>
            <person name="Debuchy R."/>
            <person name="Gladieux P."/>
            <person name="Thoren M.H."/>
            <person name="Johannesson H."/>
        </authorList>
    </citation>
    <scope>NUCLEOTIDE SEQUENCE</scope>
    <source>
        <strain evidence="2">CBS 359.72</strain>
    </source>
</reference>
<organism evidence="2 3">
    <name type="scientific">Corynascus novoguineensis</name>
    <dbReference type="NCBI Taxonomy" id="1126955"/>
    <lineage>
        <taxon>Eukaryota</taxon>
        <taxon>Fungi</taxon>
        <taxon>Dikarya</taxon>
        <taxon>Ascomycota</taxon>
        <taxon>Pezizomycotina</taxon>
        <taxon>Sordariomycetes</taxon>
        <taxon>Sordariomycetidae</taxon>
        <taxon>Sordariales</taxon>
        <taxon>Chaetomiaceae</taxon>
        <taxon>Corynascus</taxon>
    </lineage>
</organism>
<reference evidence="2" key="1">
    <citation type="journal article" date="2023" name="Mol. Phylogenet. Evol.">
        <title>Genome-scale phylogeny and comparative genomics of the fungal order Sordariales.</title>
        <authorList>
            <person name="Hensen N."/>
            <person name="Bonometti L."/>
            <person name="Westerberg I."/>
            <person name="Brannstrom I.O."/>
            <person name="Guillou S."/>
            <person name="Cros-Aarteil S."/>
            <person name="Calhoun S."/>
            <person name="Haridas S."/>
            <person name="Kuo A."/>
            <person name="Mondo S."/>
            <person name="Pangilinan J."/>
            <person name="Riley R."/>
            <person name="LaButti K."/>
            <person name="Andreopoulos B."/>
            <person name="Lipzen A."/>
            <person name="Chen C."/>
            <person name="Yan M."/>
            <person name="Daum C."/>
            <person name="Ng V."/>
            <person name="Clum A."/>
            <person name="Steindorff A."/>
            <person name="Ohm R.A."/>
            <person name="Martin F."/>
            <person name="Silar P."/>
            <person name="Natvig D.O."/>
            <person name="Lalanne C."/>
            <person name="Gautier V."/>
            <person name="Ament-Velasquez S.L."/>
            <person name="Kruys A."/>
            <person name="Hutchinson M.I."/>
            <person name="Powell A.J."/>
            <person name="Barry K."/>
            <person name="Miller A.N."/>
            <person name="Grigoriev I.V."/>
            <person name="Debuchy R."/>
            <person name="Gladieux P."/>
            <person name="Hiltunen Thoren M."/>
            <person name="Johannesson H."/>
        </authorList>
    </citation>
    <scope>NUCLEOTIDE SEQUENCE</scope>
    <source>
        <strain evidence="2">CBS 359.72</strain>
    </source>
</reference>
<comment type="caution">
    <text evidence="2">The sequence shown here is derived from an EMBL/GenBank/DDBJ whole genome shotgun (WGS) entry which is preliminary data.</text>
</comment>
<dbReference type="AlphaFoldDB" id="A0AAN7HIT7"/>
<gene>
    <name evidence="2" type="ORF">C7999DRAFT_41403</name>
</gene>
<sequence length="251" mass="27430">MPSFTSRHYTPERFRPLSFSSSEDEIMDDITQTTPSMKPTSTASGSLAMVPSDGSLLDYFDLPSPPSTPQRPTHNLSYSSLNSSPRTSSSPGYVARHHSPASLSTPGTTPQSSPATSTVPRWPTASQRIQRLPTRSRSRSTSSASSSTFSSSFSHPRLLSTSLSPEDLKDVEMSGMNAMGPGGPFAPAPSAVVRPARRTPYYPPNSSRNVDRTRVYMNRGPHFVPNWTPLSSLPRHVQLRIEESMTRFTAI</sequence>
<dbReference type="Proteomes" id="UP001303647">
    <property type="component" value="Unassembled WGS sequence"/>
</dbReference>
<evidence type="ECO:0000256" key="1">
    <source>
        <dbReference type="SAM" id="MobiDB-lite"/>
    </source>
</evidence>
<name>A0AAN7HIT7_9PEZI</name>
<evidence type="ECO:0000313" key="3">
    <source>
        <dbReference type="Proteomes" id="UP001303647"/>
    </source>
</evidence>
<evidence type="ECO:0000313" key="2">
    <source>
        <dbReference type="EMBL" id="KAK4247247.1"/>
    </source>
</evidence>
<feature type="compositionally biased region" description="Polar residues" evidence="1">
    <location>
        <begin position="30"/>
        <end position="45"/>
    </location>
</feature>
<protein>
    <submittedName>
        <fullName evidence="2">Uncharacterized protein</fullName>
    </submittedName>
</protein>
<feature type="compositionally biased region" description="Low complexity" evidence="1">
    <location>
        <begin position="139"/>
        <end position="154"/>
    </location>
</feature>
<dbReference type="EMBL" id="MU857657">
    <property type="protein sequence ID" value="KAK4247247.1"/>
    <property type="molecule type" value="Genomic_DNA"/>
</dbReference>
<feature type="compositionally biased region" description="Low complexity" evidence="1">
    <location>
        <begin position="77"/>
        <end position="90"/>
    </location>
</feature>
<feature type="compositionally biased region" description="Polar residues" evidence="1">
    <location>
        <begin position="101"/>
        <end position="129"/>
    </location>
</feature>